<dbReference type="Proteomes" id="UP001208017">
    <property type="component" value="Unassembled WGS sequence"/>
</dbReference>
<reference evidence="1 2" key="1">
    <citation type="submission" date="2022-11" db="EMBL/GenBank/DDBJ databases">
        <title>Study of microbial diversity in lake waters.</title>
        <authorList>
            <person name="Zhang J."/>
        </authorList>
    </citation>
    <scope>NUCLEOTIDE SEQUENCE [LARGE SCALE GENOMIC DNA]</scope>
    <source>
        <strain evidence="1 2">DT12</strain>
    </source>
</reference>
<evidence type="ECO:0000313" key="2">
    <source>
        <dbReference type="Proteomes" id="UP001208017"/>
    </source>
</evidence>
<proteinExistence type="predicted"/>
<sequence length="88" mass="9928">MENLRIKAVDGILVGVFKYSEMDENTAIKYSVQKDGGFLMLGSPKIYEELFGKFLVNPLLLNHLKANQKRRAMSVLSLIEKPTISTKP</sequence>
<dbReference type="RefSeq" id="WP_267150684.1">
    <property type="nucleotide sequence ID" value="NZ_JAPMLT010000002.1"/>
</dbReference>
<dbReference type="EMBL" id="JAPMLT010000002">
    <property type="protein sequence ID" value="MCX7569442.1"/>
    <property type="molecule type" value="Genomic_DNA"/>
</dbReference>
<comment type="caution">
    <text evidence="1">The sequence shown here is derived from an EMBL/GenBank/DDBJ whole genome shotgun (WGS) entry which is preliminary data.</text>
</comment>
<evidence type="ECO:0000313" key="1">
    <source>
        <dbReference type="EMBL" id="MCX7569442.1"/>
    </source>
</evidence>
<name>A0ABT3X0B0_9BACL</name>
<protein>
    <submittedName>
        <fullName evidence="1">Uncharacterized protein</fullName>
    </submittedName>
</protein>
<gene>
    <name evidence="1" type="ORF">OS242_05670</name>
</gene>
<accession>A0ABT3X0B0</accession>
<organism evidence="1 2">
    <name type="scientific">Tumebacillus lacus</name>
    <dbReference type="NCBI Taxonomy" id="2995335"/>
    <lineage>
        <taxon>Bacteria</taxon>
        <taxon>Bacillati</taxon>
        <taxon>Bacillota</taxon>
        <taxon>Bacilli</taxon>
        <taxon>Bacillales</taxon>
        <taxon>Alicyclobacillaceae</taxon>
        <taxon>Tumebacillus</taxon>
    </lineage>
</organism>
<keyword evidence="2" id="KW-1185">Reference proteome</keyword>